<dbReference type="EMBL" id="MQMG01000043">
    <property type="protein sequence ID" value="OKO90807.1"/>
    <property type="molecule type" value="Genomic_DNA"/>
</dbReference>
<evidence type="ECO:0000256" key="1">
    <source>
        <dbReference type="SAM" id="MobiDB-lite"/>
    </source>
</evidence>
<evidence type="ECO:0000313" key="3">
    <source>
        <dbReference type="Proteomes" id="UP000186030"/>
    </source>
</evidence>
<comment type="caution">
    <text evidence="2">The sequence shown here is derived from an EMBL/GenBank/DDBJ whole genome shotgun (WGS) entry which is preliminary data.</text>
</comment>
<accession>A0A1Q5SS22</accession>
<dbReference type="AlphaFoldDB" id="A0A1Q5SS22"/>
<name>A0A1Q5SS22_9BACL</name>
<evidence type="ECO:0000313" key="2">
    <source>
        <dbReference type="EMBL" id="OKO90807.1"/>
    </source>
</evidence>
<sequence>MARNGRRLMENLSLGGWTGVNAKASAGTMQENGGKGG</sequence>
<reference evidence="2 3" key="1">
    <citation type="submission" date="2016-11" db="EMBL/GenBank/DDBJ databases">
        <authorList>
            <person name="Kadnikov V."/>
            <person name="Nazina T."/>
        </authorList>
    </citation>
    <scope>NUCLEOTIDE SEQUENCE [LARGE SCALE GENOMIC DNA]</scope>
    <source>
        <strain evidence="2 3">1017</strain>
    </source>
</reference>
<dbReference type="Proteomes" id="UP000186030">
    <property type="component" value="Unassembled WGS sequence"/>
</dbReference>
<proteinExistence type="predicted"/>
<organism evidence="2 3">
    <name type="scientific">Geobacillus proteiniphilus</name>
    <dbReference type="NCBI Taxonomy" id="860353"/>
    <lineage>
        <taxon>Bacteria</taxon>
        <taxon>Bacillati</taxon>
        <taxon>Bacillota</taxon>
        <taxon>Bacilli</taxon>
        <taxon>Bacillales</taxon>
        <taxon>Anoxybacillaceae</taxon>
        <taxon>Geobacillus</taxon>
    </lineage>
</organism>
<reference evidence="3" key="2">
    <citation type="submission" date="2017-01" db="EMBL/GenBank/DDBJ databases">
        <title>Genome sequencing and annotation of Geobacillus sp. 1017, a Hydrocarbon-Oxidizing Thermophilic Bacterium Isolated from a Heavy Oil Reservoir (China).</title>
        <authorList>
            <person name="Kadnikov V.V."/>
            <person name="Mardanov A.V."/>
            <person name="Poltaraus A.B."/>
            <person name="Sokolova D.S."/>
            <person name="Semenova E.M."/>
            <person name="Ravin N.V."/>
            <person name="Tourova T.P."/>
            <person name="Nazina T.N."/>
        </authorList>
    </citation>
    <scope>NUCLEOTIDE SEQUENCE [LARGE SCALE GENOMIC DNA]</scope>
    <source>
        <strain evidence="3">1017</strain>
    </source>
</reference>
<gene>
    <name evidence="2" type="ORF">BRO54_2943</name>
</gene>
<feature type="region of interest" description="Disordered" evidence="1">
    <location>
        <begin position="18"/>
        <end position="37"/>
    </location>
</feature>
<protein>
    <submittedName>
        <fullName evidence="2">Uncharacterized protein</fullName>
    </submittedName>
</protein>